<sequence length="162" mass="18133">MAESPTNTDDIAQIRTARPKSDSLTRNLPCTLGLFYKATLSLLATDEDLHYKLELAHDVLNSREAEAHFVKSLLAEARAAVGCRQAEVKLAAFREIEAQRRVEYYCRLNEVATKNLTDAEMQVGVLRLENRKAGATSEELSHVSHRVKDMGDDNVDFSVQLD</sequence>
<evidence type="ECO:0000313" key="1">
    <source>
        <dbReference type="EMBL" id="KAJ7689028.1"/>
    </source>
</evidence>
<name>A0AAD7GI38_MYCRO</name>
<evidence type="ECO:0000313" key="2">
    <source>
        <dbReference type="Proteomes" id="UP001221757"/>
    </source>
</evidence>
<protein>
    <submittedName>
        <fullName evidence="1">Uncharacterized protein</fullName>
    </submittedName>
</protein>
<gene>
    <name evidence="1" type="ORF">B0H17DRAFT_1135312</name>
</gene>
<dbReference type="AlphaFoldDB" id="A0AAD7GI38"/>
<proteinExistence type="predicted"/>
<dbReference type="EMBL" id="JARKIE010000075">
    <property type="protein sequence ID" value="KAJ7689028.1"/>
    <property type="molecule type" value="Genomic_DNA"/>
</dbReference>
<comment type="caution">
    <text evidence="1">The sequence shown here is derived from an EMBL/GenBank/DDBJ whole genome shotgun (WGS) entry which is preliminary data.</text>
</comment>
<keyword evidence="2" id="KW-1185">Reference proteome</keyword>
<reference evidence="1" key="1">
    <citation type="submission" date="2023-03" db="EMBL/GenBank/DDBJ databases">
        <title>Massive genome expansion in bonnet fungi (Mycena s.s.) driven by repeated elements and novel gene families across ecological guilds.</title>
        <authorList>
            <consortium name="Lawrence Berkeley National Laboratory"/>
            <person name="Harder C.B."/>
            <person name="Miyauchi S."/>
            <person name="Viragh M."/>
            <person name="Kuo A."/>
            <person name="Thoen E."/>
            <person name="Andreopoulos B."/>
            <person name="Lu D."/>
            <person name="Skrede I."/>
            <person name="Drula E."/>
            <person name="Henrissat B."/>
            <person name="Morin E."/>
            <person name="Kohler A."/>
            <person name="Barry K."/>
            <person name="LaButti K."/>
            <person name="Morin E."/>
            <person name="Salamov A."/>
            <person name="Lipzen A."/>
            <person name="Mereny Z."/>
            <person name="Hegedus B."/>
            <person name="Baldrian P."/>
            <person name="Stursova M."/>
            <person name="Weitz H."/>
            <person name="Taylor A."/>
            <person name="Grigoriev I.V."/>
            <person name="Nagy L.G."/>
            <person name="Martin F."/>
            <person name="Kauserud H."/>
        </authorList>
    </citation>
    <scope>NUCLEOTIDE SEQUENCE</scope>
    <source>
        <strain evidence="1">CBHHK067</strain>
    </source>
</reference>
<organism evidence="1 2">
    <name type="scientific">Mycena rosella</name>
    <name type="common">Pink bonnet</name>
    <name type="synonym">Agaricus rosellus</name>
    <dbReference type="NCBI Taxonomy" id="1033263"/>
    <lineage>
        <taxon>Eukaryota</taxon>
        <taxon>Fungi</taxon>
        <taxon>Dikarya</taxon>
        <taxon>Basidiomycota</taxon>
        <taxon>Agaricomycotina</taxon>
        <taxon>Agaricomycetes</taxon>
        <taxon>Agaricomycetidae</taxon>
        <taxon>Agaricales</taxon>
        <taxon>Marasmiineae</taxon>
        <taxon>Mycenaceae</taxon>
        <taxon>Mycena</taxon>
    </lineage>
</organism>
<accession>A0AAD7GI38</accession>
<dbReference type="Proteomes" id="UP001221757">
    <property type="component" value="Unassembled WGS sequence"/>
</dbReference>